<organism evidence="1 2">
    <name type="scientific">Sphaerodactylus townsendi</name>
    <dbReference type="NCBI Taxonomy" id="933632"/>
    <lineage>
        <taxon>Eukaryota</taxon>
        <taxon>Metazoa</taxon>
        <taxon>Chordata</taxon>
        <taxon>Craniata</taxon>
        <taxon>Vertebrata</taxon>
        <taxon>Euteleostomi</taxon>
        <taxon>Lepidosauria</taxon>
        <taxon>Squamata</taxon>
        <taxon>Bifurcata</taxon>
        <taxon>Gekkota</taxon>
        <taxon>Sphaerodactylidae</taxon>
        <taxon>Sphaerodactylus</taxon>
    </lineage>
</organism>
<protein>
    <submittedName>
        <fullName evidence="1">Uncharacterized protein</fullName>
    </submittedName>
</protein>
<dbReference type="EMBL" id="CM037625">
    <property type="protein sequence ID" value="KAH7998562.1"/>
    <property type="molecule type" value="Genomic_DNA"/>
</dbReference>
<accession>A0ACB8F184</accession>
<sequence length="77" mass="7463">MTMPPLHPSIGPGIGSSLGSPSQLHSPIGALNSPLNGMGPPFSVISSPMGSHSMSGPSTPGLGFGTGSSQAGSFFAL</sequence>
<evidence type="ECO:0000313" key="2">
    <source>
        <dbReference type="Proteomes" id="UP000827872"/>
    </source>
</evidence>
<gene>
    <name evidence="1" type="ORF">K3G42_017918</name>
</gene>
<reference evidence="1" key="1">
    <citation type="submission" date="2021-08" db="EMBL/GenBank/DDBJ databases">
        <title>The first chromosome-level gecko genome reveals the dynamic sex chromosomes of Neotropical dwarf geckos (Sphaerodactylidae: Sphaerodactylus).</title>
        <authorList>
            <person name="Pinto B.J."/>
            <person name="Keating S.E."/>
            <person name="Gamble T."/>
        </authorList>
    </citation>
    <scope>NUCLEOTIDE SEQUENCE</scope>
    <source>
        <strain evidence="1">TG3544</strain>
    </source>
</reference>
<keyword evidence="2" id="KW-1185">Reference proteome</keyword>
<name>A0ACB8F184_9SAUR</name>
<comment type="caution">
    <text evidence="1">The sequence shown here is derived from an EMBL/GenBank/DDBJ whole genome shotgun (WGS) entry which is preliminary data.</text>
</comment>
<evidence type="ECO:0000313" key="1">
    <source>
        <dbReference type="EMBL" id="KAH7998562.1"/>
    </source>
</evidence>
<dbReference type="Proteomes" id="UP000827872">
    <property type="component" value="Linkage Group LG12"/>
</dbReference>
<proteinExistence type="predicted"/>